<gene>
    <name evidence="3" type="ORF">PCOAH_00006070</name>
</gene>
<feature type="region of interest" description="Disordered" evidence="1">
    <location>
        <begin position="1"/>
        <end position="70"/>
    </location>
</feature>
<proteinExistence type="predicted"/>
<dbReference type="OrthoDB" id="361958at2759"/>
<feature type="compositionally biased region" description="Basic and acidic residues" evidence="1">
    <location>
        <begin position="287"/>
        <end position="300"/>
    </location>
</feature>
<dbReference type="Proteomes" id="UP000092716">
    <property type="component" value="Chromosome 3"/>
</dbReference>
<dbReference type="AlphaFoldDB" id="A0A1B1DTG7"/>
<feature type="compositionally biased region" description="Acidic residues" evidence="1">
    <location>
        <begin position="272"/>
        <end position="286"/>
    </location>
</feature>
<feature type="compositionally biased region" description="Acidic residues" evidence="1">
    <location>
        <begin position="301"/>
        <end position="320"/>
    </location>
</feature>
<reference evidence="4" key="1">
    <citation type="submission" date="2016-06" db="EMBL/GenBank/DDBJ databases">
        <title>First high quality genome sequence of Plasmodium coatneyi using continuous long reads from single molecule, real-time sequencing.</title>
        <authorList>
            <person name="Chien J.-T."/>
            <person name="Pakala S.B."/>
            <person name="Geraldo J.A."/>
            <person name="Lapp S.A."/>
            <person name="Barnwell J.W."/>
            <person name="Kissinger J.C."/>
            <person name="Galinski M.R."/>
            <person name="Humphrey J.C."/>
        </authorList>
    </citation>
    <scope>NUCLEOTIDE SEQUENCE [LARGE SCALE GENOMIC DNA]</scope>
    <source>
        <strain evidence="4">Hackeri</strain>
    </source>
</reference>
<dbReference type="RefSeq" id="XP_019912791.1">
    <property type="nucleotide sequence ID" value="XM_020057418.1"/>
</dbReference>
<evidence type="ECO:0000313" key="3">
    <source>
        <dbReference type="EMBL" id="ANQ06096.1"/>
    </source>
</evidence>
<feature type="domain" description="RanBD1" evidence="2">
    <location>
        <begin position="461"/>
        <end position="572"/>
    </location>
</feature>
<organism evidence="3 4">
    <name type="scientific">Plasmodium coatneyi</name>
    <dbReference type="NCBI Taxonomy" id="208452"/>
    <lineage>
        <taxon>Eukaryota</taxon>
        <taxon>Sar</taxon>
        <taxon>Alveolata</taxon>
        <taxon>Apicomplexa</taxon>
        <taxon>Aconoidasida</taxon>
        <taxon>Haemosporida</taxon>
        <taxon>Plasmodiidae</taxon>
        <taxon>Plasmodium</taxon>
    </lineage>
</organism>
<name>A0A1B1DTG7_9APIC</name>
<dbReference type="InterPro" id="IPR000156">
    <property type="entry name" value="Ran_bind_dom"/>
</dbReference>
<feature type="compositionally biased region" description="Basic and acidic residues" evidence="1">
    <location>
        <begin position="252"/>
        <end position="271"/>
    </location>
</feature>
<dbReference type="Gene3D" id="2.30.29.30">
    <property type="entry name" value="Pleckstrin-homology domain (PH domain)/Phosphotyrosine-binding domain (PTB)"/>
    <property type="match status" value="1"/>
</dbReference>
<evidence type="ECO:0000313" key="4">
    <source>
        <dbReference type="Proteomes" id="UP000092716"/>
    </source>
</evidence>
<evidence type="ECO:0000256" key="1">
    <source>
        <dbReference type="SAM" id="MobiDB-lite"/>
    </source>
</evidence>
<dbReference type="GeneID" id="30907330"/>
<accession>A0A1B1DTG7</accession>
<feature type="compositionally biased region" description="Basic and acidic residues" evidence="1">
    <location>
        <begin position="7"/>
        <end position="24"/>
    </location>
</feature>
<feature type="compositionally biased region" description="Acidic residues" evidence="1">
    <location>
        <begin position="329"/>
        <end position="342"/>
    </location>
</feature>
<dbReference type="PROSITE" id="PS50196">
    <property type="entry name" value="RANBD1"/>
    <property type="match status" value="1"/>
</dbReference>
<feature type="region of interest" description="Disordered" evidence="1">
    <location>
        <begin position="116"/>
        <end position="394"/>
    </location>
</feature>
<protein>
    <recommendedName>
        <fullName evidence="2">RanBD1 domain-containing protein</fullName>
    </recommendedName>
</protein>
<keyword evidence="4" id="KW-1185">Reference proteome</keyword>
<sequence length="576" mass="65564">MEINSPESKKGNTETKNSKKRSIEKIISPTKIAKTDVDASEVNEADDIGKSQVELGENESSPPVEEEPSECLSNEFYGDEHVMVGQGQAEEDVGVEGNILAEAACMVDSQKCSVKKKEKKKSARNNFAEETKKTIQKERKKVEKGNKKKKKHIEKGKNDELREFVVKLAEGDSEEEEDHNDEKNQEEEENDDENEGEDDAEEDDYEDDDDDNDEEEEEESKEELLDDVSDEPSDEVSDEEANEPEEETDEEGKDKEEESPKGASIERAKEGDEGDNASGGDEDDVDGEARHDDLKDSDKENENDEDDQTDEEEEEEEEVDGKEVATNEKEDEEEEGEKEEEDQTSKENFDEEDATPRKGSDDEKDLTENETNKSSLNKNQKSDNESAASESSDIKKNDRLFASMNDYNSPNKLFSEHVGKLNIFGNVNIDIEKLRQRLNKNKNVTEEKKEVKISEAEDPFENEEVVYSESNIKISKFIKKSEKYDWSGYLPVKIQIMKNVENKKYRILCFQKGSGRLFLNTDIFEGFKIIPSKSTSALFSGRDLCDEKKLNQYIVTFMSSTSRDEFVKHIKKITNG</sequence>
<dbReference type="VEuPathDB" id="PlasmoDB:PCOAH_00006070"/>
<evidence type="ECO:0000259" key="2">
    <source>
        <dbReference type="PROSITE" id="PS50196"/>
    </source>
</evidence>
<feature type="compositionally biased region" description="Basic and acidic residues" evidence="1">
    <location>
        <begin position="343"/>
        <end position="371"/>
    </location>
</feature>
<dbReference type="InterPro" id="IPR011993">
    <property type="entry name" value="PH-like_dom_sf"/>
</dbReference>
<feature type="compositionally biased region" description="Basic and acidic residues" evidence="1">
    <location>
        <begin position="155"/>
        <end position="165"/>
    </location>
</feature>
<dbReference type="SUPFAM" id="SSF50729">
    <property type="entry name" value="PH domain-like"/>
    <property type="match status" value="1"/>
</dbReference>
<feature type="compositionally biased region" description="Basic and acidic residues" evidence="1">
    <location>
        <begin position="127"/>
        <end position="145"/>
    </location>
</feature>
<dbReference type="KEGG" id="pcot:PCOAH_00006070"/>
<dbReference type="SMART" id="SM00160">
    <property type="entry name" value="RanBD"/>
    <property type="match status" value="1"/>
</dbReference>
<feature type="compositionally biased region" description="Acidic residues" evidence="1">
    <location>
        <begin position="171"/>
        <end position="251"/>
    </location>
</feature>
<dbReference type="EMBL" id="CP016241">
    <property type="protein sequence ID" value="ANQ06096.1"/>
    <property type="molecule type" value="Genomic_DNA"/>
</dbReference>